<evidence type="ECO:0000256" key="1">
    <source>
        <dbReference type="SAM" id="MobiDB-lite"/>
    </source>
</evidence>
<dbReference type="OrthoDB" id="5272396at2759"/>
<organism evidence="2 3">
    <name type="scientific">Elsinoe batatas</name>
    <dbReference type="NCBI Taxonomy" id="2601811"/>
    <lineage>
        <taxon>Eukaryota</taxon>
        <taxon>Fungi</taxon>
        <taxon>Dikarya</taxon>
        <taxon>Ascomycota</taxon>
        <taxon>Pezizomycotina</taxon>
        <taxon>Dothideomycetes</taxon>
        <taxon>Dothideomycetidae</taxon>
        <taxon>Myriangiales</taxon>
        <taxon>Elsinoaceae</taxon>
        <taxon>Elsinoe</taxon>
    </lineage>
</organism>
<dbReference type="Proteomes" id="UP000809789">
    <property type="component" value="Unassembled WGS sequence"/>
</dbReference>
<protein>
    <recommendedName>
        <fullName evidence="4">F-box domain-containing protein</fullName>
    </recommendedName>
</protein>
<comment type="caution">
    <text evidence="2">The sequence shown here is derived from an EMBL/GenBank/DDBJ whole genome shotgun (WGS) entry which is preliminary data.</text>
</comment>
<dbReference type="PANTHER" id="PTHR42085">
    <property type="entry name" value="F-BOX DOMAIN-CONTAINING PROTEIN"/>
    <property type="match status" value="1"/>
</dbReference>
<feature type="region of interest" description="Disordered" evidence="1">
    <location>
        <begin position="155"/>
        <end position="174"/>
    </location>
</feature>
<gene>
    <name evidence="2" type="ORF">KVT40_006060</name>
</gene>
<name>A0A8K0KZI8_9PEZI</name>
<keyword evidence="3" id="KW-1185">Reference proteome</keyword>
<evidence type="ECO:0008006" key="4">
    <source>
        <dbReference type="Google" id="ProtNLM"/>
    </source>
</evidence>
<dbReference type="EMBL" id="JAESVG020000007">
    <property type="protein sequence ID" value="KAG8625659.1"/>
    <property type="molecule type" value="Genomic_DNA"/>
</dbReference>
<evidence type="ECO:0000313" key="3">
    <source>
        <dbReference type="Proteomes" id="UP000809789"/>
    </source>
</evidence>
<evidence type="ECO:0000313" key="2">
    <source>
        <dbReference type="EMBL" id="KAG8625659.1"/>
    </source>
</evidence>
<proteinExistence type="predicted"/>
<dbReference type="AlphaFoldDB" id="A0A8K0KZI8"/>
<dbReference type="InterPro" id="IPR038883">
    <property type="entry name" value="AN11006-like"/>
</dbReference>
<reference evidence="2" key="1">
    <citation type="submission" date="2021-07" db="EMBL/GenBank/DDBJ databases">
        <title>Elsinoe batatas strain:CRI-CJ2 Genome sequencing and assembly.</title>
        <authorList>
            <person name="Huang L."/>
        </authorList>
    </citation>
    <scope>NUCLEOTIDE SEQUENCE</scope>
    <source>
        <strain evidence="2">CRI-CJ2</strain>
    </source>
</reference>
<dbReference type="PANTHER" id="PTHR42085:SF8">
    <property type="entry name" value="F-BOX DOMAIN-CONTAINING PROTEIN"/>
    <property type="match status" value="1"/>
</dbReference>
<accession>A0A8K0KZI8</accession>
<sequence>MSTPASNTEHQNNDGFAFRLLTLPREIRDLIYIHALTSSEPIIVWQKKRYWNKHRDPTQGWDLITASTSRNLSSLSLNLFYTNRHISDEALSIFYTDNTFAFHGPHDYHRITTWLTQIGTTNSRHLTKLQIDITDLDKAWQLPDGSRVEYVTTTTPDDETIPIPSTTPARPRHPLLHNPAPTWPEGQVEIIPVAAEEMFTSLTSDPSGEPLTILLQNTTVGYPGYSGLPSDHEMLHTEEFWLSMDLPNLIEAWRVQYGNQAGKREVDVEWLCEAGEEWEGEIKRQLREAGWKVYGEEEYRLEVGYEGAGCSHDRRRWRMKLRPHEERIVASRPNPWM</sequence>